<dbReference type="RefSeq" id="WP_136946018.1">
    <property type="nucleotide sequence ID" value="NZ_SWFM01000001.1"/>
</dbReference>
<gene>
    <name evidence="2" type="ORF">FBF83_05060</name>
</gene>
<dbReference type="InterPro" id="IPR050149">
    <property type="entry name" value="Collagen_superfamily"/>
</dbReference>
<name>A0A4V5Q3M0_9BACL</name>
<dbReference type="InterPro" id="IPR008160">
    <property type="entry name" value="Collagen"/>
</dbReference>
<comment type="caution">
    <text evidence="2">The sequence shown here is derived from an EMBL/GenBank/DDBJ whole genome shotgun (WGS) entry which is preliminary data.</text>
</comment>
<evidence type="ECO:0000256" key="1">
    <source>
        <dbReference type="SAM" id="MobiDB-lite"/>
    </source>
</evidence>
<feature type="compositionally biased region" description="Gly residues" evidence="1">
    <location>
        <begin position="70"/>
        <end position="79"/>
    </location>
</feature>
<dbReference type="AlphaFoldDB" id="A0A4V5Q3M0"/>
<evidence type="ECO:0008006" key="4">
    <source>
        <dbReference type="Google" id="ProtNLM"/>
    </source>
</evidence>
<organism evidence="2 3">
    <name type="scientific">Guptibacillus hwajinpoensis</name>
    <dbReference type="NCBI Taxonomy" id="208199"/>
    <lineage>
        <taxon>Bacteria</taxon>
        <taxon>Bacillati</taxon>
        <taxon>Bacillota</taxon>
        <taxon>Bacilli</taxon>
        <taxon>Bacillales</taxon>
        <taxon>Guptibacillaceae</taxon>
        <taxon>Guptibacillus</taxon>
    </lineage>
</organism>
<dbReference type="GO" id="GO:0005615">
    <property type="term" value="C:extracellular space"/>
    <property type="evidence" value="ECO:0007669"/>
    <property type="project" value="TreeGrafter"/>
</dbReference>
<feature type="compositionally biased region" description="Low complexity" evidence="1">
    <location>
        <begin position="149"/>
        <end position="162"/>
    </location>
</feature>
<evidence type="ECO:0000313" key="2">
    <source>
        <dbReference type="EMBL" id="TKD72168.1"/>
    </source>
</evidence>
<dbReference type="GO" id="GO:0031012">
    <property type="term" value="C:extracellular matrix"/>
    <property type="evidence" value="ECO:0007669"/>
    <property type="project" value="TreeGrafter"/>
</dbReference>
<dbReference type="PANTHER" id="PTHR24023">
    <property type="entry name" value="COLLAGEN ALPHA"/>
    <property type="match status" value="1"/>
</dbReference>
<dbReference type="PANTHER" id="PTHR24023:SF1082">
    <property type="entry name" value="COLLAGEN TRIPLE HELIX REPEAT"/>
    <property type="match status" value="1"/>
</dbReference>
<evidence type="ECO:0000313" key="3">
    <source>
        <dbReference type="Proteomes" id="UP000310541"/>
    </source>
</evidence>
<dbReference type="Proteomes" id="UP000310541">
    <property type="component" value="Unassembled WGS sequence"/>
</dbReference>
<proteinExistence type="predicted"/>
<dbReference type="Gene3D" id="1.20.5.320">
    <property type="entry name" value="6-Phosphogluconate Dehydrogenase, domain 3"/>
    <property type="match status" value="1"/>
</dbReference>
<dbReference type="OrthoDB" id="1750648at2"/>
<protein>
    <recommendedName>
        <fullName evidence="4">Collagen-like protein</fullName>
    </recommendedName>
</protein>
<reference evidence="2 3" key="1">
    <citation type="submission" date="2019-04" db="EMBL/GenBank/DDBJ databases">
        <title>Genome sequence of Bacillus hwajinpoensis strain Y2.</title>
        <authorList>
            <person name="Fair J.L."/>
            <person name="Maclea K.S."/>
        </authorList>
    </citation>
    <scope>NUCLEOTIDE SEQUENCE [LARGE SCALE GENOMIC DNA]</scope>
    <source>
        <strain evidence="2 3">Y2</strain>
    </source>
</reference>
<feature type="region of interest" description="Disordered" evidence="1">
    <location>
        <begin position="1"/>
        <end position="164"/>
    </location>
</feature>
<sequence>MTGYKNFNDRPRKKRSIYEESHNSQQSSYYASQGPKGDPGPRGDSGCYGPPGAPGYPGYPGPRGDAGAQGPKGDGGSMGPSGPVGYPGYPGPQGHSGPMGVQGPKGDQGPLGPSGPQGPKGDSGCMGPPGPQGLQGPVGPKGDKGDQGPAGCAGPAGPAGPQGIPGPPGPPGCCECKDSGGCNDCCCPVPGPPGPPGPAGPEGPTGPTGPQGPRGISCPRCDLIKNGGFEPKISSDWTVQCLVSDSKDTTEFDPASNLFYMAHSGKNSACLRPTFNGIEWEKAVLAQVVTVDPDCFYELNFWGARFDRLNGNVTPPSLTTTAYVFWGDRTADVQDICGMDLSGAAMKICNPPGVPNQIIVNPDPPVTDEEQVQNYDFESYRTVQSCDSPVPDGTTQATIVFVAEETNPSPAATIGGVWYIDDVIFA</sequence>
<dbReference type="EMBL" id="SWFM01000001">
    <property type="protein sequence ID" value="TKD72168.1"/>
    <property type="molecule type" value="Genomic_DNA"/>
</dbReference>
<accession>A0A4V5Q3M0</accession>
<dbReference type="Pfam" id="PF01391">
    <property type="entry name" value="Collagen"/>
    <property type="match status" value="2"/>
</dbReference>
<feature type="compositionally biased region" description="Pro residues" evidence="1">
    <location>
        <begin position="51"/>
        <end position="60"/>
    </location>
</feature>
<feature type="compositionally biased region" description="Low complexity" evidence="1">
    <location>
        <begin position="80"/>
        <end position="98"/>
    </location>
</feature>